<accession>A0A2N2F3N0</accession>
<comment type="caution">
    <text evidence="1">The sequence shown here is derived from an EMBL/GenBank/DDBJ whole genome shotgun (WGS) entry which is preliminary data.</text>
</comment>
<sequence length="289" mass="33265">MFEYPQEFLENNSDRNKDHNLRILHGPFSPLHVESKLSQGAQVVTLSSNTDGTVYVPRTDEIEREELSKNLQQEISRLEDEKKVGVIGAINEMMFKYGEQTYGEYLPRTYSLNTSTLIGSEEENFDGKSLHPVLFISNFLLKEAKNGEIRKEIVLHPDIIFFLSKGRKEGLKTSLDFLNEMASQLDIQLYFENIQLANSTMQKVFSMFTDPFQLSNMIRNYEKLGVAIDIKHMEQHFLPESIANNIDSTINAIGHPSRVLIHSRKGLEQKYPNTYKRCIQSGIPWVVEE</sequence>
<dbReference type="AlphaFoldDB" id="A0A2N2F3N0"/>
<dbReference type="EMBL" id="PHAO01000001">
    <property type="protein sequence ID" value="PKN02825.1"/>
    <property type="molecule type" value="Genomic_DNA"/>
</dbReference>
<organism evidence="1 2">
    <name type="scientific">Candidatus Dojkabacteria bacterium HGW-Dojkabacteria-1</name>
    <dbReference type="NCBI Taxonomy" id="2013761"/>
    <lineage>
        <taxon>Bacteria</taxon>
        <taxon>Candidatus Dojkabacteria</taxon>
    </lineage>
</organism>
<gene>
    <name evidence="1" type="ORF">CVU76_02255</name>
</gene>
<protein>
    <submittedName>
        <fullName evidence="1">Uncharacterized protein</fullName>
    </submittedName>
</protein>
<proteinExistence type="predicted"/>
<evidence type="ECO:0000313" key="1">
    <source>
        <dbReference type="EMBL" id="PKN02825.1"/>
    </source>
</evidence>
<name>A0A2N2F3N0_9BACT</name>
<evidence type="ECO:0000313" key="2">
    <source>
        <dbReference type="Proteomes" id="UP000233417"/>
    </source>
</evidence>
<reference evidence="1 2" key="1">
    <citation type="journal article" date="2017" name="ISME J.">
        <title>Potential for microbial H2 and metal transformations associated with novel bacteria and archaea in deep terrestrial subsurface sediments.</title>
        <authorList>
            <person name="Hernsdorf A.W."/>
            <person name="Amano Y."/>
            <person name="Miyakawa K."/>
            <person name="Ise K."/>
            <person name="Suzuki Y."/>
            <person name="Anantharaman K."/>
            <person name="Probst A."/>
            <person name="Burstein D."/>
            <person name="Thomas B.C."/>
            <person name="Banfield J.F."/>
        </authorList>
    </citation>
    <scope>NUCLEOTIDE SEQUENCE [LARGE SCALE GENOMIC DNA]</scope>
    <source>
        <strain evidence="1">HGW-Dojkabacteria-1</strain>
    </source>
</reference>
<dbReference type="Proteomes" id="UP000233417">
    <property type="component" value="Unassembled WGS sequence"/>
</dbReference>